<name>S8DB56_9LAMI</name>
<feature type="non-terminal residue" evidence="1">
    <location>
        <position position="1"/>
    </location>
</feature>
<reference evidence="1 2" key="1">
    <citation type="journal article" date="2013" name="BMC Genomics">
        <title>The miniature genome of a carnivorous plant Genlisea aurea contains a low number of genes and short non-coding sequences.</title>
        <authorList>
            <person name="Leushkin E.V."/>
            <person name="Sutormin R.A."/>
            <person name="Nabieva E.R."/>
            <person name="Penin A.A."/>
            <person name="Kondrashov A.S."/>
            <person name="Logacheva M.D."/>
        </authorList>
    </citation>
    <scope>NUCLEOTIDE SEQUENCE [LARGE SCALE GENOMIC DNA]</scope>
</reference>
<dbReference type="OrthoDB" id="1736143at2759"/>
<protein>
    <submittedName>
        <fullName evidence="1">Uncharacterized protein</fullName>
    </submittedName>
</protein>
<comment type="caution">
    <text evidence="1">The sequence shown here is derived from an EMBL/GenBank/DDBJ whole genome shotgun (WGS) entry which is preliminary data.</text>
</comment>
<keyword evidence="2" id="KW-1185">Reference proteome</keyword>
<gene>
    <name evidence="1" type="ORF">M569_00011</name>
</gene>
<dbReference type="AlphaFoldDB" id="S8DB56"/>
<evidence type="ECO:0000313" key="2">
    <source>
        <dbReference type="Proteomes" id="UP000015453"/>
    </source>
</evidence>
<organism evidence="1 2">
    <name type="scientific">Genlisea aurea</name>
    <dbReference type="NCBI Taxonomy" id="192259"/>
    <lineage>
        <taxon>Eukaryota</taxon>
        <taxon>Viridiplantae</taxon>
        <taxon>Streptophyta</taxon>
        <taxon>Embryophyta</taxon>
        <taxon>Tracheophyta</taxon>
        <taxon>Spermatophyta</taxon>
        <taxon>Magnoliopsida</taxon>
        <taxon>eudicotyledons</taxon>
        <taxon>Gunneridae</taxon>
        <taxon>Pentapetalae</taxon>
        <taxon>asterids</taxon>
        <taxon>lamiids</taxon>
        <taxon>Lamiales</taxon>
        <taxon>Lentibulariaceae</taxon>
        <taxon>Genlisea</taxon>
    </lineage>
</organism>
<feature type="non-terminal residue" evidence="1">
    <location>
        <position position="54"/>
    </location>
</feature>
<dbReference type="EMBL" id="AUSU01000002">
    <property type="protein sequence ID" value="EPS74736.1"/>
    <property type="molecule type" value="Genomic_DNA"/>
</dbReference>
<sequence>KALYISLTCHGLAVMKVLIDNGSALNVIPLSTLEHLHVDKEEIKSSLLVVKAFD</sequence>
<evidence type="ECO:0000313" key="1">
    <source>
        <dbReference type="EMBL" id="EPS74736.1"/>
    </source>
</evidence>
<dbReference type="Proteomes" id="UP000015453">
    <property type="component" value="Unassembled WGS sequence"/>
</dbReference>
<accession>S8DB56</accession>
<proteinExistence type="predicted"/>